<dbReference type="RefSeq" id="WP_336559162.1">
    <property type="nucleotide sequence ID" value="NZ_JBBAYM010000422.1"/>
</dbReference>
<dbReference type="EMBL" id="JBBAYM010000422">
    <property type="protein sequence ID" value="MEI5617277.1"/>
    <property type="molecule type" value="Genomic_DNA"/>
</dbReference>
<dbReference type="InterPro" id="IPR004045">
    <property type="entry name" value="Glutathione_S-Trfase_N"/>
</dbReference>
<dbReference type="Proteomes" id="UP001365781">
    <property type="component" value="Unassembled WGS sequence"/>
</dbReference>
<name>A0ABU8GVQ4_9ACTN</name>
<feature type="non-terminal residue" evidence="2">
    <location>
        <position position="88"/>
    </location>
</feature>
<feature type="domain" description="GST N-terminal" evidence="1">
    <location>
        <begin position="18"/>
        <end position="88"/>
    </location>
</feature>
<sequence length="88" mass="9518">GPQPTGGGLMANPAGYVLYGSGPSLFTRKLETALKYYAPPFEFMLKRGRPAGQTMEARAGTHQVPVLATPEGWMIADTTPIMDLLDHR</sequence>
<dbReference type="SUPFAM" id="SSF52833">
    <property type="entry name" value="Thioredoxin-like"/>
    <property type="match status" value="1"/>
</dbReference>
<reference evidence="2 3" key="1">
    <citation type="submission" date="2024-03" db="EMBL/GenBank/DDBJ databases">
        <title>First Report of Pectobacterium brasiliscabiei causing potato scab in china.</title>
        <authorList>
            <person name="Handique U."/>
        </authorList>
    </citation>
    <scope>NUCLEOTIDE SEQUENCE [LARGE SCALE GENOMIC DNA]</scope>
    <source>
        <strain evidence="2 3">ZRIMU1503</strain>
    </source>
</reference>
<dbReference type="Gene3D" id="3.40.30.10">
    <property type="entry name" value="Glutaredoxin"/>
    <property type="match status" value="1"/>
</dbReference>
<dbReference type="CDD" id="cd00570">
    <property type="entry name" value="GST_N_family"/>
    <property type="match status" value="1"/>
</dbReference>
<evidence type="ECO:0000259" key="1">
    <source>
        <dbReference type="Pfam" id="PF13417"/>
    </source>
</evidence>
<dbReference type="InterPro" id="IPR036249">
    <property type="entry name" value="Thioredoxin-like_sf"/>
</dbReference>
<organism evidence="2 3">
    <name type="scientific">Streptomyces brasiliscabiei</name>
    <dbReference type="NCBI Taxonomy" id="2736302"/>
    <lineage>
        <taxon>Bacteria</taxon>
        <taxon>Bacillati</taxon>
        <taxon>Actinomycetota</taxon>
        <taxon>Actinomycetes</taxon>
        <taxon>Kitasatosporales</taxon>
        <taxon>Streptomycetaceae</taxon>
        <taxon>Streptomyces</taxon>
    </lineage>
</organism>
<dbReference type="Pfam" id="PF13417">
    <property type="entry name" value="GST_N_3"/>
    <property type="match status" value="1"/>
</dbReference>
<gene>
    <name evidence="2" type="ORF">WB403_50160</name>
</gene>
<accession>A0ABU8GVQ4</accession>
<keyword evidence="3" id="KW-1185">Reference proteome</keyword>
<comment type="caution">
    <text evidence="2">The sequence shown here is derived from an EMBL/GenBank/DDBJ whole genome shotgun (WGS) entry which is preliminary data.</text>
</comment>
<evidence type="ECO:0000313" key="2">
    <source>
        <dbReference type="EMBL" id="MEI5617277.1"/>
    </source>
</evidence>
<protein>
    <submittedName>
        <fullName evidence="2">Glutathione S-transferase N-terminal domain-containing protein</fullName>
    </submittedName>
</protein>
<evidence type="ECO:0000313" key="3">
    <source>
        <dbReference type="Proteomes" id="UP001365781"/>
    </source>
</evidence>
<proteinExistence type="predicted"/>
<feature type="non-terminal residue" evidence="2">
    <location>
        <position position="1"/>
    </location>
</feature>